<dbReference type="Pfam" id="PF04986">
    <property type="entry name" value="Y2_Tnp"/>
    <property type="match status" value="1"/>
</dbReference>
<dbReference type="PANTHER" id="PTHR37023">
    <property type="entry name" value="TRANSPOSASE"/>
    <property type="match status" value="1"/>
</dbReference>
<protein>
    <submittedName>
        <fullName evidence="4">Uncharacterized protein</fullName>
    </submittedName>
</protein>
<dbReference type="Pfam" id="PF14319">
    <property type="entry name" value="Zn_Tnp_IS91"/>
    <property type="match status" value="1"/>
</dbReference>
<feature type="domain" description="Transposase zinc-binding" evidence="3">
    <location>
        <begin position="9"/>
        <end position="97"/>
    </location>
</feature>
<proteinExistence type="predicted"/>
<feature type="region of interest" description="Disordered" evidence="1">
    <location>
        <begin position="377"/>
        <end position="398"/>
    </location>
</feature>
<evidence type="ECO:0000313" key="4">
    <source>
        <dbReference type="EMBL" id="VAW90204.1"/>
    </source>
</evidence>
<gene>
    <name evidence="4" type="ORF">MNBD_GAMMA17-621</name>
</gene>
<dbReference type="GO" id="GO:0004803">
    <property type="term" value="F:transposase activity"/>
    <property type="evidence" value="ECO:0007669"/>
    <property type="project" value="InterPro"/>
</dbReference>
<dbReference type="PANTHER" id="PTHR37023:SF1">
    <property type="entry name" value="ISSOD25 TRANSPOSASE TNPA_ISSOD25"/>
    <property type="match status" value="1"/>
</dbReference>
<dbReference type="GO" id="GO:0003677">
    <property type="term" value="F:DNA binding"/>
    <property type="evidence" value="ECO:0007669"/>
    <property type="project" value="InterPro"/>
</dbReference>
<dbReference type="InterPro" id="IPR054832">
    <property type="entry name" value="transpos_IS91"/>
</dbReference>
<evidence type="ECO:0000259" key="3">
    <source>
        <dbReference type="Pfam" id="PF14319"/>
    </source>
</evidence>
<dbReference type="InterPro" id="IPR007069">
    <property type="entry name" value="Transposase_32"/>
</dbReference>
<evidence type="ECO:0000256" key="1">
    <source>
        <dbReference type="SAM" id="MobiDB-lite"/>
    </source>
</evidence>
<evidence type="ECO:0000259" key="2">
    <source>
        <dbReference type="Pfam" id="PF04986"/>
    </source>
</evidence>
<dbReference type="InterPro" id="IPR026889">
    <property type="entry name" value="Zn_Tnp"/>
</dbReference>
<dbReference type="AlphaFoldDB" id="A0A3B1A8Y2"/>
<name>A0A3B1A8Y2_9ZZZZ</name>
<reference evidence="4" key="1">
    <citation type="submission" date="2018-06" db="EMBL/GenBank/DDBJ databases">
        <authorList>
            <person name="Zhirakovskaya E."/>
        </authorList>
    </citation>
    <scope>NUCLEOTIDE SEQUENCE</scope>
</reference>
<dbReference type="GO" id="GO:0006313">
    <property type="term" value="P:DNA transposition"/>
    <property type="evidence" value="ECO:0007669"/>
    <property type="project" value="InterPro"/>
</dbReference>
<sequence length="398" mass="45660">MTFTLQTVFEKGFSQYANGKHLPPHFYKAANKIINCRTAALGGHVIQCSQGHVEGVWYNSCKHRFCPQCNEIQKERWLEKQKARLLDTAHHHIIFTLPHQLEPLWLRNTTQMMNLLFKAVRDTLMRLLVDEPDKRFLDALPGFICAFHSWGRALPWHPHIHCLITDGGLGRDGNWQRPKGSCFIPVRIVRDVFRGKFLAYLRCLLEKGALTLPDDLTEQRTSNLLNKLGRIKWNVNIRERYDHGSGVVTYMARYVRGGALKNGQLLNVSDDSVTFRYYSHQGVSEDGKKQSNVTTLPIGQFIQRYLMHVPEPGVQTLRSYGLYASSKQAQLNTVRAQLGQNPVEKPPFLDWQQYLTRIKLEWKPAVCTICGSPIEQRMPWQRSTDPPGGTRSQGRGNN</sequence>
<organism evidence="4">
    <name type="scientific">hydrothermal vent metagenome</name>
    <dbReference type="NCBI Taxonomy" id="652676"/>
    <lineage>
        <taxon>unclassified sequences</taxon>
        <taxon>metagenomes</taxon>
        <taxon>ecological metagenomes</taxon>
    </lineage>
</organism>
<accession>A0A3B1A8Y2</accession>
<dbReference type="EMBL" id="UOFQ01000176">
    <property type="protein sequence ID" value="VAW90204.1"/>
    <property type="molecule type" value="Genomic_DNA"/>
</dbReference>
<feature type="domain" description="Transposase IS801/IS1294" evidence="2">
    <location>
        <begin position="142"/>
        <end position="328"/>
    </location>
</feature>
<dbReference type="NCBIfam" id="NF033538">
    <property type="entry name" value="transpos_IS91"/>
    <property type="match status" value="1"/>
</dbReference>